<feature type="domain" description="F5/8 type C" evidence="5">
    <location>
        <begin position="1173"/>
        <end position="1290"/>
    </location>
</feature>
<dbReference type="SUPFAM" id="SSF50965">
    <property type="entry name" value="Galactose oxidase, central domain"/>
    <property type="match status" value="1"/>
</dbReference>
<protein>
    <submittedName>
        <fullName evidence="6">Discoidin domain-containing protein</fullName>
    </submittedName>
</protein>
<evidence type="ECO:0000256" key="4">
    <source>
        <dbReference type="ARBA" id="ARBA00023157"/>
    </source>
</evidence>
<dbReference type="NCBIfam" id="TIGR04183">
    <property type="entry name" value="Por_Secre_tail"/>
    <property type="match status" value="1"/>
</dbReference>
<reference evidence="6 7" key="1">
    <citation type="submission" date="2020-08" db="EMBL/GenBank/DDBJ databases">
        <title>Winogradskyella ouciana sp. nov., isolated from the hadal seawater of the Mariana Trench.</title>
        <authorList>
            <person name="He X."/>
        </authorList>
    </citation>
    <scope>NUCLEOTIDE SEQUENCE [LARGE SCALE GENOMIC DNA]</scope>
    <source>
        <strain evidence="6 7">KCTC 22026</strain>
    </source>
</reference>
<dbReference type="Pfam" id="PF22633">
    <property type="entry name" value="F5_F8_type_C_2"/>
    <property type="match status" value="1"/>
</dbReference>
<dbReference type="Pfam" id="PF18962">
    <property type="entry name" value="Por_Secre_tail"/>
    <property type="match status" value="1"/>
</dbReference>
<dbReference type="Proteomes" id="UP000607435">
    <property type="component" value="Unassembled WGS sequence"/>
</dbReference>
<proteinExistence type="predicted"/>
<keyword evidence="3" id="KW-0106">Calcium</keyword>
<dbReference type="RefSeq" id="WP_186845873.1">
    <property type="nucleotide sequence ID" value="NZ_JACOME010000002.1"/>
</dbReference>
<dbReference type="InterPro" id="IPR014756">
    <property type="entry name" value="Ig_E-set"/>
</dbReference>
<comment type="caution">
    <text evidence="6">The sequence shown here is derived from an EMBL/GenBank/DDBJ whole genome shotgun (WGS) entry which is preliminary data.</text>
</comment>
<dbReference type="SMART" id="SM00612">
    <property type="entry name" value="Kelch"/>
    <property type="match status" value="2"/>
</dbReference>
<keyword evidence="4" id="KW-1015">Disulfide bond</keyword>
<keyword evidence="1" id="KW-0479">Metal-binding</keyword>
<gene>
    <name evidence="6" type="ORF">H6H04_10275</name>
</gene>
<dbReference type="InterPro" id="IPR013783">
    <property type="entry name" value="Ig-like_fold"/>
</dbReference>
<dbReference type="InterPro" id="IPR006585">
    <property type="entry name" value="FTP1"/>
</dbReference>
<dbReference type="Gene3D" id="2.60.120.260">
    <property type="entry name" value="Galactose-binding domain-like"/>
    <property type="match status" value="4"/>
</dbReference>
<dbReference type="PANTHER" id="PTHR32208">
    <property type="entry name" value="SECRETED PROTEIN-RELATED"/>
    <property type="match status" value="1"/>
</dbReference>
<dbReference type="InterPro" id="IPR008979">
    <property type="entry name" value="Galactose-bd-like_sf"/>
</dbReference>
<evidence type="ECO:0000256" key="3">
    <source>
        <dbReference type="ARBA" id="ARBA00022837"/>
    </source>
</evidence>
<dbReference type="InterPro" id="IPR006652">
    <property type="entry name" value="Kelch_1"/>
</dbReference>
<feature type="domain" description="F5/8 type C" evidence="5">
    <location>
        <begin position="999"/>
        <end position="1147"/>
    </location>
</feature>
<dbReference type="InterPro" id="IPR015202">
    <property type="entry name" value="GO-like_E_set"/>
</dbReference>
<dbReference type="InterPro" id="IPR037293">
    <property type="entry name" value="Gal_Oxidase_central_sf"/>
</dbReference>
<dbReference type="CDD" id="cd02851">
    <property type="entry name" value="E_set_GO_C"/>
    <property type="match status" value="1"/>
</dbReference>
<feature type="domain" description="F5/8 type C" evidence="5">
    <location>
        <begin position="758"/>
        <end position="915"/>
    </location>
</feature>
<dbReference type="SUPFAM" id="SSF49785">
    <property type="entry name" value="Galactose-binding domain-like"/>
    <property type="match status" value="4"/>
</dbReference>
<evidence type="ECO:0000313" key="7">
    <source>
        <dbReference type="Proteomes" id="UP000607435"/>
    </source>
</evidence>
<keyword evidence="7" id="KW-1185">Reference proteome</keyword>
<evidence type="ECO:0000313" key="6">
    <source>
        <dbReference type="EMBL" id="MBC3846765.1"/>
    </source>
</evidence>
<dbReference type="SMART" id="SM00607">
    <property type="entry name" value="FTP"/>
    <property type="match status" value="1"/>
</dbReference>
<accession>A0ABR6Y218</accession>
<sequence length="1845" mass="199152">MDNSTLINKLRASTIFFFLVMVGFKGFSQTPQVDGQWSDVIPFDIVPVAIANLPDGRILTWSSKSKFNFGGADGFTWTQIFDPSIGTDGGVLPEIVTNTNHDMFCPGINNLADGRILATGGSSAGKATLYDPLTETWTAAENMNYARGYQGAVTLSDGSVFTVGGSWSGGSGVKDAEIWTEETGWTVLPGITKNVLYNAQDDIYETQQGSYRLDNHAWLWAAPNGKIFHAGPGETMHWIDVTGNGSYTVVGQRGTTSRPDIYAMNGTTVMFDIGKILKFGGSYTYSGGTPSNDNAYVIDINDENNVTVALTGNDAEEGRIFPTGVVLPNGEVMIIGGMDTSVPFSDNGAHLSLEIYNPDTNLFRTVVDMDEARTYHSAGILMKDGRVFMGGGGLCGGCTTNHANAEIYSPPYLFDTNGDLAVRPTLSAPNLAYYDNTFSVIASPDVTDFAFIRLSSATHSVNNEQRRVPVTFTGTNGNFQLDMPNANIMPPGYYMLFAMNADGVPSISETVLVGNLNLEDNLALNQPTSQSSLYPNGESFKAVDGNTNGIFNANPNSVTHTGDGANQTDAWWRVDLGDTYEYDLNAIRVFNRTDCCTGRLDGATVYIGNIDSTNPADYTEVATLTADGTQVLTQNLGIARYVMIRQTGILSLAEVQVFGVGVNCPAEGTVCDDGDINTSNDIEDGNCNCAGTIISCDNIETVAQVEGESFSGETEISVTEDDDVTLLINLDDVTYTIEDPDGNVLGSNTINDIAFDQSGLYTFRSSINGPITLNPTLLYADSEHPIGNNGALNALDGNPNTFWHTEYYNANDNTVDVFHNHEIQLDLGVESVVSGLEYLPRQNGPNGRIADYEIYVSNDANNWGAAVNTGTWVNNNQLQTVNFTEKLGRYVRLVALSEVNGNPWTSVAEIDIIATGIVECVKTLQINVTSKPCEELAIIYEINGESGTGETEITVTEGDDIGLFLNSDIVTYTVEDPNAIVLPSNTINNISLGQSGVYTVRSTIGITPQNPIDPILIYYDSEELNAGNPASNAFDGDPNTIWHTEWVNANPPPPHEMHLDLGENSLVSGFTYLPRQAAQQNGRVADYEIYVSNSTSNWGAPISTGTWANDQALKTVNFPAVQARYLRFVALSEVNGNPWAAAAEIGIIRPEPTVYYVNSEDTGSGGFASNALDGDPNTIWHSQYSNNTIPDTPYPHEFQIDLGIESDVSGLEYLPRQAGINGTIADYEIYVSNDPNNWGTAISTGTWANSNALKTVSFPVTQGRYVRLAALSEVNGNVWASAAEINIVRTIPTECIKTIEINVDTVTNYTYNNGWSPSDPNNVSNFNDTILIEGGEAVISMNTISDIITVEPGAGLTINSGVTVSANTTTLKSTSVLYSSLIADGTIEGEVKYERFVNANSGGNDLISPPLAGQSWEDFLNLDNNATDLLNNGGINPTTYAFGPFDKTVDGYVNYTNAQTDLDNLNLVSGRGYRAATQAGTNLTFAGSVPTTSIDVNILDTGAAFPDWNLIGNPYPSYLDMDLFLNYVLDANTDPVTTNLSILEDISGIYGYLGNGTSNKWGIITLANASNQLMAPGQGFFVAANDAYVNDYNIVFDPSMRAIGVDDDFIAGRSTNILTYLKLNLGTSNEDYTTEFYFNDNASKGLDRGYDGKILGNVAPNFAIYSHLVEDNNGLPIALQALNPLDLVNTVIPLGVNSNQGEQITFSISETTLPSNVEVYLEDNVTNTITLLNSGDYTITPSSNLNGTGRFYLRVTSSILSVGQNELDYIQIYTTTSPKSLVLKGQLNADCRVSLYDIQGRLVLNESINHLETSNTIDISMIGSGVYFVKVFNDNQSKTQKIIIN</sequence>
<evidence type="ECO:0000256" key="1">
    <source>
        <dbReference type="ARBA" id="ARBA00022723"/>
    </source>
</evidence>
<dbReference type="InterPro" id="IPR026444">
    <property type="entry name" value="Secre_tail"/>
</dbReference>
<dbReference type="Pfam" id="PF09118">
    <property type="entry name" value="GO-like_E_set"/>
    <property type="match status" value="1"/>
</dbReference>
<evidence type="ECO:0000256" key="2">
    <source>
        <dbReference type="ARBA" id="ARBA00022729"/>
    </source>
</evidence>
<dbReference type="InterPro" id="IPR000421">
    <property type="entry name" value="FA58C"/>
</dbReference>
<dbReference type="Gene3D" id="2.60.40.10">
    <property type="entry name" value="Immunoglobulins"/>
    <property type="match status" value="1"/>
</dbReference>
<dbReference type="Gene3D" id="2.130.10.80">
    <property type="entry name" value="Galactose oxidase/kelch, beta-propeller"/>
    <property type="match status" value="1"/>
</dbReference>
<keyword evidence="2" id="KW-0732">Signal</keyword>
<dbReference type="PANTHER" id="PTHR32208:SF56">
    <property type="entry name" value="GALACTOSE OXIDASE-RELATED"/>
    <property type="match status" value="1"/>
</dbReference>
<evidence type="ECO:0000259" key="5">
    <source>
        <dbReference type="PROSITE" id="PS50022"/>
    </source>
</evidence>
<name>A0ABR6Y218_9FLAO</name>
<dbReference type="PROSITE" id="PS50022">
    <property type="entry name" value="FA58C_3"/>
    <property type="match status" value="3"/>
</dbReference>
<organism evidence="6 7">
    <name type="scientific">Winogradskyella echinorum</name>
    <dbReference type="NCBI Taxonomy" id="538189"/>
    <lineage>
        <taxon>Bacteria</taxon>
        <taxon>Pseudomonadati</taxon>
        <taxon>Bacteroidota</taxon>
        <taxon>Flavobacteriia</taxon>
        <taxon>Flavobacteriales</taxon>
        <taxon>Flavobacteriaceae</taxon>
        <taxon>Winogradskyella</taxon>
    </lineage>
</organism>
<dbReference type="Pfam" id="PF00754">
    <property type="entry name" value="F5_F8_type_C"/>
    <property type="match status" value="3"/>
</dbReference>
<dbReference type="InterPro" id="IPR011043">
    <property type="entry name" value="Gal_Oxase/kelch_b-propeller"/>
</dbReference>
<dbReference type="EMBL" id="JACOME010000002">
    <property type="protein sequence ID" value="MBC3846765.1"/>
    <property type="molecule type" value="Genomic_DNA"/>
</dbReference>
<dbReference type="SUPFAM" id="SSF81296">
    <property type="entry name" value="E set domains"/>
    <property type="match status" value="1"/>
</dbReference>